<feature type="transmembrane region" description="Helical" evidence="7">
    <location>
        <begin position="254"/>
        <end position="275"/>
    </location>
</feature>
<feature type="compositionally biased region" description="Acidic residues" evidence="6">
    <location>
        <begin position="464"/>
        <end position="478"/>
    </location>
</feature>
<feature type="transmembrane region" description="Helical" evidence="7">
    <location>
        <begin position="335"/>
        <end position="356"/>
    </location>
</feature>
<dbReference type="SUPFAM" id="SSF103473">
    <property type="entry name" value="MFS general substrate transporter"/>
    <property type="match status" value="1"/>
</dbReference>
<name>A0AA38X2I7_9EURO</name>
<feature type="transmembrane region" description="Helical" evidence="7">
    <location>
        <begin position="401"/>
        <end position="424"/>
    </location>
</feature>
<evidence type="ECO:0000256" key="4">
    <source>
        <dbReference type="ARBA" id="ARBA00022989"/>
    </source>
</evidence>
<feature type="transmembrane region" description="Helical" evidence="7">
    <location>
        <begin position="368"/>
        <end position="389"/>
    </location>
</feature>
<feature type="transmembrane region" description="Helical" evidence="7">
    <location>
        <begin position="110"/>
        <end position="128"/>
    </location>
</feature>
<keyword evidence="4 7" id="KW-1133">Transmembrane helix</keyword>
<dbReference type="GO" id="GO:0022857">
    <property type="term" value="F:transmembrane transporter activity"/>
    <property type="evidence" value="ECO:0007669"/>
    <property type="project" value="InterPro"/>
</dbReference>
<protein>
    <recommendedName>
        <fullName evidence="8">Major facilitator superfamily (MFS) profile domain-containing protein</fullName>
    </recommendedName>
</protein>
<dbReference type="Pfam" id="PF07690">
    <property type="entry name" value="MFS_1"/>
    <property type="match status" value="2"/>
</dbReference>
<dbReference type="InterPro" id="IPR020846">
    <property type="entry name" value="MFS_dom"/>
</dbReference>
<dbReference type="AlphaFoldDB" id="A0AA38X2I7"/>
<keyword evidence="3 7" id="KW-0812">Transmembrane</keyword>
<dbReference type="PANTHER" id="PTHR23504:SF8">
    <property type="entry name" value="TRANSPORTER, PUTATIVE (AFU_ORTHOLOGUE AFUA_1G03730)-RELATED"/>
    <property type="match status" value="1"/>
</dbReference>
<accession>A0AA38X2I7</accession>
<dbReference type="PROSITE" id="PS50850">
    <property type="entry name" value="MFS"/>
    <property type="match status" value="1"/>
</dbReference>
<evidence type="ECO:0000313" key="9">
    <source>
        <dbReference type="EMBL" id="KAJ9605641.1"/>
    </source>
</evidence>
<evidence type="ECO:0000256" key="6">
    <source>
        <dbReference type="SAM" id="MobiDB-lite"/>
    </source>
</evidence>
<keyword evidence="2" id="KW-0813">Transport</keyword>
<feature type="transmembrane region" description="Helical" evidence="7">
    <location>
        <begin position="304"/>
        <end position="323"/>
    </location>
</feature>
<feature type="region of interest" description="Disordered" evidence="6">
    <location>
        <begin position="462"/>
        <end position="574"/>
    </location>
</feature>
<evidence type="ECO:0000313" key="10">
    <source>
        <dbReference type="Proteomes" id="UP001172673"/>
    </source>
</evidence>
<dbReference type="PANTHER" id="PTHR23504">
    <property type="entry name" value="MAJOR FACILITATOR SUPERFAMILY DOMAIN-CONTAINING PROTEIN 10"/>
    <property type="match status" value="1"/>
</dbReference>
<feature type="transmembrane region" description="Helical" evidence="7">
    <location>
        <begin position="46"/>
        <end position="64"/>
    </location>
</feature>
<reference evidence="9" key="1">
    <citation type="submission" date="2022-10" db="EMBL/GenBank/DDBJ databases">
        <title>Culturing micro-colonial fungi from biological soil crusts in the Mojave desert and describing Neophaeococcomyces mojavensis, and introducing the new genera and species Taxawa tesnikishii.</title>
        <authorList>
            <person name="Kurbessoian T."/>
            <person name="Stajich J.E."/>
        </authorList>
    </citation>
    <scope>NUCLEOTIDE SEQUENCE</scope>
    <source>
        <strain evidence="9">TK_41</strain>
    </source>
</reference>
<feature type="transmembrane region" description="Helical" evidence="7">
    <location>
        <begin position="430"/>
        <end position="455"/>
    </location>
</feature>
<dbReference type="CDD" id="cd17330">
    <property type="entry name" value="MFS_SLC46_TetA_like"/>
    <property type="match status" value="1"/>
</dbReference>
<keyword evidence="10" id="KW-1185">Reference proteome</keyword>
<dbReference type="EMBL" id="JAPDRK010000015">
    <property type="protein sequence ID" value="KAJ9605641.1"/>
    <property type="molecule type" value="Genomic_DNA"/>
</dbReference>
<dbReference type="InterPro" id="IPR036259">
    <property type="entry name" value="MFS_trans_sf"/>
</dbReference>
<evidence type="ECO:0000256" key="7">
    <source>
        <dbReference type="SAM" id="Phobius"/>
    </source>
</evidence>
<evidence type="ECO:0000256" key="5">
    <source>
        <dbReference type="ARBA" id="ARBA00023136"/>
    </source>
</evidence>
<dbReference type="InterPro" id="IPR011701">
    <property type="entry name" value="MFS"/>
</dbReference>
<feature type="transmembrane region" description="Helical" evidence="7">
    <location>
        <begin position="12"/>
        <end position="34"/>
    </location>
</feature>
<keyword evidence="5 7" id="KW-0472">Membrane</keyword>
<feature type="domain" description="Major facilitator superfamily (MFS) profile" evidence="8">
    <location>
        <begin position="1"/>
        <end position="459"/>
    </location>
</feature>
<evidence type="ECO:0000256" key="2">
    <source>
        <dbReference type="ARBA" id="ARBA00022448"/>
    </source>
</evidence>
<gene>
    <name evidence="9" type="ORF">H2200_009490</name>
</gene>
<feature type="compositionally biased region" description="Low complexity" evidence="6">
    <location>
        <begin position="528"/>
        <end position="539"/>
    </location>
</feature>
<comment type="subcellular location">
    <subcellularLocation>
        <location evidence="1">Membrane</location>
        <topology evidence="1">Multi-pass membrane protein</topology>
    </subcellularLocation>
</comment>
<dbReference type="Gene3D" id="1.20.1250.20">
    <property type="entry name" value="MFS general substrate transporter like domains"/>
    <property type="match status" value="1"/>
</dbReference>
<dbReference type="GO" id="GO:0016020">
    <property type="term" value="C:membrane"/>
    <property type="evidence" value="ECO:0007669"/>
    <property type="project" value="UniProtKB-SubCell"/>
</dbReference>
<proteinExistence type="predicted"/>
<evidence type="ECO:0000256" key="1">
    <source>
        <dbReference type="ARBA" id="ARBA00004141"/>
    </source>
</evidence>
<organism evidence="9 10">
    <name type="scientific">Cladophialophora chaetospira</name>
    <dbReference type="NCBI Taxonomy" id="386627"/>
    <lineage>
        <taxon>Eukaryota</taxon>
        <taxon>Fungi</taxon>
        <taxon>Dikarya</taxon>
        <taxon>Ascomycota</taxon>
        <taxon>Pezizomycotina</taxon>
        <taxon>Eurotiomycetes</taxon>
        <taxon>Chaetothyriomycetidae</taxon>
        <taxon>Chaetothyriales</taxon>
        <taxon>Herpotrichiellaceae</taxon>
        <taxon>Cladophialophora</taxon>
    </lineage>
</organism>
<dbReference type="Proteomes" id="UP001172673">
    <property type="component" value="Unassembled WGS sequence"/>
</dbReference>
<comment type="caution">
    <text evidence="9">The sequence shown here is derived from an EMBL/GenBank/DDBJ whole genome shotgun (WGS) entry which is preliminary data.</text>
</comment>
<evidence type="ECO:0000259" key="8">
    <source>
        <dbReference type="PROSITE" id="PS50850"/>
    </source>
</evidence>
<feature type="transmembrane region" description="Helical" evidence="7">
    <location>
        <begin position="148"/>
        <end position="170"/>
    </location>
</feature>
<evidence type="ECO:0000256" key="3">
    <source>
        <dbReference type="ARBA" id="ARBA00022692"/>
    </source>
</evidence>
<sequence>MIQSFNVRDDKVAKWAGLMSATFSFSQCLTGIAWGRASDRFGRKPIIITALTCTMLSSILFGFSKSLTWAFIARSLQGFSNGNVGIIRTAVAELVPQRELQPRAFSIMPLVWNIGSVFGPSFGGSLVHPVERYPGTFGKVKLFKEYPFALPNILISVLFMCGITAGFLFFRETLEEKKSQRDYGLILGKFLTRPCTSRPRQRTFSDVEESEAFLSGISSEMSTPVSGSRQAVHRLPKQNPGWDEVFSRQSNINLLVYTFLAMHSVAYDQLLPIFMHYKVQSARDPEVHLPFKFAGGFGIDSKQIGLLFTVYGVFGMLIQFFVFPPFARKYGVLNCLKACSATFPLAYIATPFTALLPTDSLRQGVMMAIMLVKCFCGIFAFPCSTILLTNSAASLKILGTLNGVATSISALGRAAGPALAGATFTGGVDIGYVIISWFTLALIALIGAVPVWFLVEMEGFGESRDDEDDSDSEDEIEGDNGGKASALSPSDAHLRKHSPTPAFENAIVEDDEISSETGLLRPSHPPSRRQSLQLRRVSSPIGLGPGVVPHGARRYSSDLGATRSGLGVGGTTYH</sequence>